<evidence type="ECO:0000313" key="1">
    <source>
        <dbReference type="EMBL" id="KIE04323.1"/>
    </source>
</evidence>
<sequence>MFTRISTYLTPNQKSNIDLDIDLGISTAFLVTTCYYIPALTYPLLGAQAFKLTLHMSLSYLKSKDYIGEQFHKSAMIALDPIWPIIYPICLSSQLTPYFAALIENDVLLKSASNLLSYAPLTVKKPIFYLTSNSALKFSAAFTSGVITPIVYKTLDKICNPLNRDIEKKFNPNSIYLSTNNLILPSVLSIFSTQFTSEYATPYGCFIKGLILHLSMHAVRIAQPNLSNIYSTIKDSMVKGVIYAMAKSIAAALPLPAFLPEAVARLEIYYSNRKALEELLIWSKNTYIEKLRNYITENNFMPTDPRLRTFLSSVDFITATAIVASATYSLCASTYLSPFILSSAAHLGASYILKSAVNNNILSKDAAAIAETAFVSATICMSFAGFSNNITNSVEGNSLSDWLGVKPLVNTILVGGIPTLCFGLIGKTSNYIYGNEDNKDKPATEKVAPEKNSKTPENTEINSILYSTFKEVIAHYPKYYLHLVACEGLLYGAALGGALKYVISYAFADNKPEGYKLNFALGTALAALGAANHTAYQLVNYGNDFTNICISSAIEMFDMIIATGAKNYFCNLVSNQPESQKIKMH</sequence>
<keyword evidence="2" id="KW-1185">Reference proteome</keyword>
<reference evidence="1 2" key="1">
    <citation type="submission" date="2014-11" db="EMBL/GenBank/DDBJ databases">
        <title>A Rickettsiales Symbiont of Amoebae With Ancient Features.</title>
        <authorList>
            <person name="Schulz F."/>
            <person name="Martijn J."/>
            <person name="Wascher F."/>
            <person name="Kostanjsek R."/>
            <person name="Ettema T.J."/>
            <person name="Horn M."/>
        </authorList>
    </citation>
    <scope>NUCLEOTIDE SEQUENCE [LARGE SCALE GENOMIC DNA]</scope>
    <source>
        <strain evidence="1 2">UWC36</strain>
    </source>
</reference>
<comment type="caution">
    <text evidence="1">The sequence shown here is derived from an EMBL/GenBank/DDBJ whole genome shotgun (WGS) entry which is preliminary data.</text>
</comment>
<proteinExistence type="predicted"/>
<dbReference type="EMBL" id="JSWE01000206">
    <property type="protein sequence ID" value="KIE04323.1"/>
    <property type="molecule type" value="Genomic_DNA"/>
</dbReference>
<evidence type="ECO:0000313" key="2">
    <source>
        <dbReference type="Proteomes" id="UP000031258"/>
    </source>
</evidence>
<protein>
    <submittedName>
        <fullName evidence="1">Uncharacterized protein</fullName>
    </submittedName>
</protein>
<accession>A0A0C1QJF7</accession>
<gene>
    <name evidence="1" type="ORF">NF27_IN00640</name>
</gene>
<dbReference type="Proteomes" id="UP000031258">
    <property type="component" value="Unassembled WGS sequence"/>
</dbReference>
<name>A0A0C1QJF7_9RICK</name>
<dbReference type="AlphaFoldDB" id="A0A0C1QJF7"/>
<dbReference type="OrthoDB" id="9824774at2"/>
<organism evidence="1 2">
    <name type="scientific">Candidatus Jidaibacter acanthamoebae</name>
    <dbReference type="NCBI Taxonomy" id="86105"/>
    <lineage>
        <taxon>Bacteria</taxon>
        <taxon>Pseudomonadati</taxon>
        <taxon>Pseudomonadota</taxon>
        <taxon>Alphaproteobacteria</taxon>
        <taxon>Rickettsiales</taxon>
        <taxon>Candidatus Midichloriaceae</taxon>
        <taxon>Candidatus Jidaibacter</taxon>
    </lineage>
</organism>
<dbReference type="RefSeq" id="WP_039458942.1">
    <property type="nucleotide sequence ID" value="NZ_JSWE01000206.1"/>
</dbReference>